<evidence type="ECO:0000313" key="2">
    <source>
        <dbReference type="EMBL" id="HIU95108.1"/>
    </source>
</evidence>
<feature type="transmembrane region" description="Helical" evidence="1">
    <location>
        <begin position="127"/>
        <end position="148"/>
    </location>
</feature>
<proteinExistence type="predicted"/>
<feature type="transmembrane region" description="Helical" evidence="1">
    <location>
        <begin position="6"/>
        <end position="27"/>
    </location>
</feature>
<evidence type="ECO:0000313" key="3">
    <source>
        <dbReference type="Proteomes" id="UP000824130"/>
    </source>
</evidence>
<keyword evidence="1" id="KW-0812">Transmembrane</keyword>
<dbReference type="Proteomes" id="UP000824130">
    <property type="component" value="Unassembled WGS sequence"/>
</dbReference>
<keyword evidence="1" id="KW-0472">Membrane</keyword>
<protein>
    <submittedName>
        <fullName evidence="2">Uncharacterized protein</fullName>
    </submittedName>
</protein>
<sequence>MDARFVIMMVMGVLLMGWVVFCGIQFIRHSRNLVAGASFTGHVKCEKCGTEYEVSAAEFTESYASKSRTVTKTKLRGAALVNRPEYRYFAKKFYCPSCRRKRYAQVLNINEIQDVMLKPSLKAGARWLIIMCVGGIIILAVASIPMHFAEKAAQQQVEELKQQRYEEFVERYM</sequence>
<reference evidence="2" key="2">
    <citation type="journal article" date="2021" name="PeerJ">
        <title>Extensive microbial diversity within the chicken gut microbiome revealed by metagenomics and culture.</title>
        <authorList>
            <person name="Gilroy R."/>
            <person name="Ravi A."/>
            <person name="Getino M."/>
            <person name="Pursley I."/>
            <person name="Horton D.L."/>
            <person name="Alikhan N.F."/>
            <person name="Baker D."/>
            <person name="Gharbi K."/>
            <person name="Hall N."/>
            <person name="Watson M."/>
            <person name="Adriaenssens E.M."/>
            <person name="Foster-Nyarko E."/>
            <person name="Jarju S."/>
            <person name="Secka A."/>
            <person name="Antonio M."/>
            <person name="Oren A."/>
            <person name="Chaudhuri R.R."/>
            <person name="La Ragione R."/>
            <person name="Hildebrand F."/>
            <person name="Pallen M.J."/>
        </authorList>
    </citation>
    <scope>NUCLEOTIDE SEQUENCE</scope>
    <source>
        <strain evidence="2">ChiSjej4B22-8349</strain>
    </source>
</reference>
<dbReference type="AlphaFoldDB" id="A0A9D1STE6"/>
<keyword evidence="1" id="KW-1133">Transmembrane helix</keyword>
<dbReference type="EMBL" id="DVOB01000003">
    <property type="protein sequence ID" value="HIU95108.1"/>
    <property type="molecule type" value="Genomic_DNA"/>
</dbReference>
<organism evidence="2 3">
    <name type="scientific">Candidatus Allocopromorpha excrementipullorum</name>
    <dbReference type="NCBI Taxonomy" id="2840743"/>
    <lineage>
        <taxon>Bacteria</taxon>
        <taxon>Bacillati</taxon>
        <taxon>Bacillota</taxon>
        <taxon>Clostridia</taxon>
        <taxon>Eubacteriales</taxon>
        <taxon>Eubacteriaceae</taxon>
        <taxon>Eubacteriaceae incertae sedis</taxon>
        <taxon>Candidatus Allocopromorpha</taxon>
    </lineage>
</organism>
<gene>
    <name evidence="2" type="ORF">IAD25_00155</name>
</gene>
<name>A0A9D1STE6_9FIRM</name>
<evidence type="ECO:0000256" key="1">
    <source>
        <dbReference type="SAM" id="Phobius"/>
    </source>
</evidence>
<accession>A0A9D1STE6</accession>
<comment type="caution">
    <text evidence="2">The sequence shown here is derived from an EMBL/GenBank/DDBJ whole genome shotgun (WGS) entry which is preliminary data.</text>
</comment>
<reference evidence="2" key="1">
    <citation type="submission" date="2020-10" db="EMBL/GenBank/DDBJ databases">
        <authorList>
            <person name="Gilroy R."/>
        </authorList>
    </citation>
    <scope>NUCLEOTIDE SEQUENCE</scope>
    <source>
        <strain evidence="2">ChiSjej4B22-8349</strain>
    </source>
</reference>